<dbReference type="Proteomes" id="UP000299102">
    <property type="component" value="Unassembled WGS sequence"/>
</dbReference>
<evidence type="ECO:0000313" key="3">
    <source>
        <dbReference type="Proteomes" id="UP000299102"/>
    </source>
</evidence>
<gene>
    <name evidence="2" type="ORF">EVAR_45401_1</name>
</gene>
<dbReference type="AlphaFoldDB" id="A0A4C1WQ59"/>
<proteinExistence type="predicted"/>
<sequence length="141" mass="15722">MVKKTVKPKQSRQTLSAIKPPTPRLAVGKATVNVQLIDANVVHFHALEDALRRWSWLVSCAVKSSQWPQDSWTFLSYTNTFSSARPWAMTSARCSYAPPTRPAPAHRPRRRRSTLSKRKADLKDNLSRPGPDDGGAIKSDG</sequence>
<keyword evidence="3" id="KW-1185">Reference proteome</keyword>
<reference evidence="2 3" key="1">
    <citation type="journal article" date="2019" name="Commun. Biol.">
        <title>The bagworm genome reveals a unique fibroin gene that provides high tensile strength.</title>
        <authorList>
            <person name="Kono N."/>
            <person name="Nakamura H."/>
            <person name="Ohtoshi R."/>
            <person name="Tomita M."/>
            <person name="Numata K."/>
            <person name="Arakawa K."/>
        </authorList>
    </citation>
    <scope>NUCLEOTIDE SEQUENCE [LARGE SCALE GENOMIC DNA]</scope>
</reference>
<accession>A0A4C1WQ59</accession>
<feature type="compositionally biased region" description="Basic residues" evidence="1">
    <location>
        <begin position="104"/>
        <end position="117"/>
    </location>
</feature>
<feature type="region of interest" description="Disordered" evidence="1">
    <location>
        <begin position="95"/>
        <end position="141"/>
    </location>
</feature>
<comment type="caution">
    <text evidence="2">The sequence shown here is derived from an EMBL/GenBank/DDBJ whole genome shotgun (WGS) entry which is preliminary data.</text>
</comment>
<organism evidence="2 3">
    <name type="scientific">Eumeta variegata</name>
    <name type="common">Bagworm moth</name>
    <name type="synonym">Eumeta japonica</name>
    <dbReference type="NCBI Taxonomy" id="151549"/>
    <lineage>
        <taxon>Eukaryota</taxon>
        <taxon>Metazoa</taxon>
        <taxon>Ecdysozoa</taxon>
        <taxon>Arthropoda</taxon>
        <taxon>Hexapoda</taxon>
        <taxon>Insecta</taxon>
        <taxon>Pterygota</taxon>
        <taxon>Neoptera</taxon>
        <taxon>Endopterygota</taxon>
        <taxon>Lepidoptera</taxon>
        <taxon>Glossata</taxon>
        <taxon>Ditrysia</taxon>
        <taxon>Tineoidea</taxon>
        <taxon>Psychidae</taxon>
        <taxon>Oiketicinae</taxon>
        <taxon>Eumeta</taxon>
    </lineage>
</organism>
<protein>
    <submittedName>
        <fullName evidence="2">Uncharacterized protein</fullName>
    </submittedName>
</protein>
<evidence type="ECO:0000313" key="2">
    <source>
        <dbReference type="EMBL" id="GBP53528.1"/>
    </source>
</evidence>
<evidence type="ECO:0000256" key="1">
    <source>
        <dbReference type="SAM" id="MobiDB-lite"/>
    </source>
</evidence>
<name>A0A4C1WQ59_EUMVA</name>
<dbReference type="EMBL" id="BGZK01000627">
    <property type="protein sequence ID" value="GBP53528.1"/>
    <property type="molecule type" value="Genomic_DNA"/>
</dbReference>